<dbReference type="EMBL" id="CAEKKB010000001">
    <property type="protein sequence ID" value="CAB4298200.1"/>
    <property type="molecule type" value="Genomic_DNA"/>
</dbReference>
<dbReference type="PANTHER" id="PTHR12730:SF0">
    <property type="entry name" value="PROTEIN SDA1 HOMOLOG"/>
    <property type="match status" value="1"/>
</dbReference>
<dbReference type="GO" id="GO:0000055">
    <property type="term" value="P:ribosomal large subunit export from nucleus"/>
    <property type="evidence" value="ECO:0007669"/>
    <property type="project" value="UniProtKB-UniRule"/>
</dbReference>
<evidence type="ECO:0000313" key="4">
    <source>
        <dbReference type="Proteomes" id="UP000507245"/>
    </source>
</evidence>
<keyword evidence="1" id="KW-0539">Nucleus</keyword>
<sequence length="142" mass="15539">MLQWKADYLMYLQICPSLLIKKDRGRPNNPKARPKAYGEVNILNNVPGVELLEEDDGNEDGDDADEASLSGTDDDLDHAEMVASSDDEDNEIANSDSGSEEDSVVAEDVDSDGSIDDNDSDVSGDADDEEDEDDKRKIVELE</sequence>
<comment type="function">
    <text evidence="1">Required for 60S pre-ribosomal subunits export to the cytoplasm.</text>
</comment>
<dbReference type="GO" id="GO:0042273">
    <property type="term" value="P:ribosomal large subunit biogenesis"/>
    <property type="evidence" value="ECO:0007669"/>
    <property type="project" value="UniProtKB-UniRule"/>
</dbReference>
<dbReference type="PANTHER" id="PTHR12730">
    <property type="entry name" value="HSDA/SDA1-RELATED"/>
    <property type="match status" value="1"/>
</dbReference>
<keyword evidence="4" id="KW-1185">Reference proteome</keyword>
<evidence type="ECO:0000256" key="2">
    <source>
        <dbReference type="SAM" id="MobiDB-lite"/>
    </source>
</evidence>
<dbReference type="GO" id="GO:0015031">
    <property type="term" value="P:protein transport"/>
    <property type="evidence" value="ECO:0007669"/>
    <property type="project" value="UniProtKB-KW"/>
</dbReference>
<keyword evidence="1" id="KW-0653">Protein transport</keyword>
<dbReference type="Proteomes" id="UP000507245">
    <property type="component" value="Unassembled WGS sequence"/>
</dbReference>
<name>A0A6J5W9B2_PRUAR</name>
<dbReference type="AlphaFoldDB" id="A0A6J5W9B2"/>
<reference evidence="4" key="1">
    <citation type="journal article" date="2020" name="Genome Biol.">
        <title>Gamete binning: chromosome-level and haplotype-resolved genome assembly enabled by high-throughput single-cell sequencing of gamete genomes.</title>
        <authorList>
            <person name="Campoy J.A."/>
            <person name="Sun H."/>
            <person name="Goel M."/>
            <person name="Jiao W.-B."/>
            <person name="Folz-Donahue K."/>
            <person name="Wang N."/>
            <person name="Rubio M."/>
            <person name="Liu C."/>
            <person name="Kukat C."/>
            <person name="Ruiz D."/>
            <person name="Huettel B."/>
            <person name="Schneeberger K."/>
        </authorList>
    </citation>
    <scope>NUCLEOTIDE SEQUENCE [LARGE SCALE GENOMIC DNA]</scope>
    <source>
        <strain evidence="4">cv. Rojo Pasion</strain>
    </source>
</reference>
<dbReference type="GO" id="GO:0005730">
    <property type="term" value="C:nucleolus"/>
    <property type="evidence" value="ECO:0007669"/>
    <property type="project" value="UniProtKB-SubCell"/>
</dbReference>
<dbReference type="OrthoDB" id="2196187at2759"/>
<organism evidence="3 4">
    <name type="scientific">Prunus armeniaca</name>
    <name type="common">Apricot</name>
    <name type="synonym">Armeniaca vulgaris</name>
    <dbReference type="NCBI Taxonomy" id="36596"/>
    <lineage>
        <taxon>Eukaryota</taxon>
        <taxon>Viridiplantae</taxon>
        <taxon>Streptophyta</taxon>
        <taxon>Embryophyta</taxon>
        <taxon>Tracheophyta</taxon>
        <taxon>Spermatophyta</taxon>
        <taxon>Magnoliopsida</taxon>
        <taxon>eudicotyledons</taxon>
        <taxon>Gunneridae</taxon>
        <taxon>Pentapetalae</taxon>
        <taxon>rosids</taxon>
        <taxon>fabids</taxon>
        <taxon>Rosales</taxon>
        <taxon>Rosaceae</taxon>
        <taxon>Amygdaloideae</taxon>
        <taxon>Amygdaleae</taxon>
        <taxon>Prunus</taxon>
    </lineage>
</organism>
<accession>A0A6J5W9B2</accession>
<dbReference type="InterPro" id="IPR027312">
    <property type="entry name" value="Sda1"/>
</dbReference>
<evidence type="ECO:0000313" key="3">
    <source>
        <dbReference type="EMBL" id="CAB4298200.1"/>
    </source>
</evidence>
<feature type="compositionally biased region" description="Acidic residues" evidence="2">
    <location>
        <begin position="98"/>
        <end position="133"/>
    </location>
</feature>
<comment type="subcellular location">
    <subcellularLocation>
        <location evidence="1">Nucleus</location>
        <location evidence="1">Nucleolus</location>
    </subcellularLocation>
</comment>
<keyword evidence="1" id="KW-0690">Ribosome biogenesis</keyword>
<feature type="region of interest" description="Disordered" evidence="2">
    <location>
        <begin position="21"/>
        <end position="142"/>
    </location>
</feature>
<gene>
    <name evidence="3" type="ORF">ORAREDHAP_LOCUS10449</name>
</gene>
<comment type="similarity">
    <text evidence="1">Belongs to the SDA1 family.</text>
</comment>
<proteinExistence type="inferred from homology"/>
<evidence type="ECO:0000256" key="1">
    <source>
        <dbReference type="RuleBase" id="RU365057"/>
    </source>
</evidence>
<feature type="compositionally biased region" description="Acidic residues" evidence="2">
    <location>
        <begin position="51"/>
        <end position="77"/>
    </location>
</feature>
<keyword evidence="1" id="KW-0813">Transport</keyword>
<protein>
    <recommendedName>
        <fullName evidence="1">Protein SDA1</fullName>
    </recommendedName>
</protein>